<dbReference type="InterPro" id="IPR021106">
    <property type="entry name" value="Ste5_Fus3-bd_dom"/>
</dbReference>
<reference evidence="3 4" key="1">
    <citation type="submission" date="2016-03" db="EMBL/GenBank/DDBJ databases">
        <authorList>
            <person name="Devillers H."/>
        </authorList>
    </citation>
    <scope>NUCLEOTIDE SEQUENCE [LARGE SCALE GENOMIC DNA]</scope>
    <source>
        <strain evidence="3">CBS 6772</strain>
    </source>
</reference>
<feature type="compositionally biased region" description="Basic residues" evidence="1">
    <location>
        <begin position="43"/>
        <end position="56"/>
    </location>
</feature>
<dbReference type="AlphaFoldDB" id="A0A1G4MK69"/>
<accession>A0A1G4MK69</accession>
<feature type="compositionally biased region" description="Polar residues" evidence="1">
    <location>
        <begin position="22"/>
        <end position="38"/>
    </location>
</feature>
<feature type="compositionally biased region" description="Low complexity" evidence="1">
    <location>
        <begin position="772"/>
        <end position="783"/>
    </location>
</feature>
<feature type="domain" description="Protein Ste5 Fus3-binding" evidence="2">
    <location>
        <begin position="559"/>
        <end position="744"/>
    </location>
</feature>
<evidence type="ECO:0000259" key="2">
    <source>
        <dbReference type="Pfam" id="PF12194"/>
    </source>
</evidence>
<feature type="compositionally biased region" description="Polar residues" evidence="1">
    <location>
        <begin position="129"/>
        <end position="141"/>
    </location>
</feature>
<dbReference type="OMA" id="SHQECLI"/>
<evidence type="ECO:0000313" key="3">
    <source>
        <dbReference type="EMBL" id="SCW04270.1"/>
    </source>
</evidence>
<dbReference type="InterPro" id="IPR038382">
    <property type="entry name" value="Ste5_C_sf"/>
</dbReference>
<feature type="region of interest" description="Disordered" evidence="1">
    <location>
        <begin position="22"/>
        <end position="99"/>
    </location>
</feature>
<dbReference type="Proteomes" id="UP000190831">
    <property type="component" value="Chromosome H"/>
</dbReference>
<proteinExistence type="predicted"/>
<feature type="region of interest" description="Disordered" evidence="1">
    <location>
        <begin position="768"/>
        <end position="791"/>
    </location>
</feature>
<evidence type="ECO:0000256" key="1">
    <source>
        <dbReference type="SAM" id="MobiDB-lite"/>
    </source>
</evidence>
<keyword evidence="4" id="KW-1185">Reference proteome</keyword>
<name>A0A1G4MK69_LACFM</name>
<organism evidence="3 4">
    <name type="scientific">Lachancea fermentati</name>
    <name type="common">Zygosaccharomyces fermentati</name>
    <dbReference type="NCBI Taxonomy" id="4955"/>
    <lineage>
        <taxon>Eukaryota</taxon>
        <taxon>Fungi</taxon>
        <taxon>Dikarya</taxon>
        <taxon>Ascomycota</taxon>
        <taxon>Saccharomycotina</taxon>
        <taxon>Saccharomycetes</taxon>
        <taxon>Saccharomycetales</taxon>
        <taxon>Saccharomycetaceae</taxon>
        <taxon>Lachancea</taxon>
    </lineage>
</organism>
<evidence type="ECO:0000313" key="4">
    <source>
        <dbReference type="Proteomes" id="UP000190831"/>
    </source>
</evidence>
<feature type="region of interest" description="Disordered" evidence="1">
    <location>
        <begin position="129"/>
        <end position="155"/>
    </location>
</feature>
<dbReference type="Gene3D" id="3.40.50.11070">
    <property type="entry name" value="Protein Ste5, Fus3-binding domain"/>
    <property type="match status" value="1"/>
</dbReference>
<dbReference type="OrthoDB" id="299997at2759"/>
<dbReference type="STRING" id="4955.A0A1G4MK69"/>
<gene>
    <name evidence="3" type="ORF">LAFE_0H09824G</name>
</gene>
<protein>
    <submittedName>
        <fullName evidence="3">LAFE_0H09824g1_1</fullName>
    </submittedName>
</protein>
<dbReference type="Pfam" id="PF12194">
    <property type="entry name" value="Ste5_C"/>
    <property type="match status" value="1"/>
</dbReference>
<dbReference type="EMBL" id="LT598491">
    <property type="protein sequence ID" value="SCW04270.1"/>
    <property type="molecule type" value="Genomic_DNA"/>
</dbReference>
<sequence length="910" mass="100419">MLASDFSPEELIFQLTNVGGASTPVRATNLSNSTTPGSVGSHKWARRFTKFSRSKKTFPSPEDESSFPKPRNIHLMAPESKPSRVGLAAPRSASTGHMDLPLRSASIPRPDSQIILPSNHVKVSASKCLTTPDSLPSPRQTRSSDDPPLVQPFEYSPSSMRKKSYVNGLCCLCDERISWRAFGEKVITLSCEHLVHEGCLFASFEYSFCSTTDQLFPLCGKCGNGNRCQPSDPGLKDKMISQILIGGSPKIKARNKFNPVHRDIKAQERPKSPLFIPEPLHDVTSKIGSRKLKALSANGSMSGSQLLNHVLRGSVISGISSVVSSVPKSSPAVDQIVEKSTSGTPDVIPNALLRSYFTQMLLCNFPDDFTEWEIDAKFGPLRLVDKLMYSEDGKTYQHACCFLFTNALLIAPILQDSTPGNSLDLKLERFTVFCPIADITVTTIDSSLLQCTILNQIADTKLVHGVTLYLTEELNSSASNVIQKWISALLDFTIVFNHDTFSATLFLPAVAANMWGSNSSLCVTNERGSKLQYVDEHDSEVIVRRSLVTSETGQNHRATITSILSLKRERPESLIVVLQLSFRYLNDSDTLIIRNSLKALTFKFPGARMCVVDALGRIVTYGAINDNLSEIGKAQEDTNCSSRAKFTPELLKSWQNTDSDERLAIAIFSNSPMEEGKSCLFMDYKVFANENRREANELKVRVGCLNFDYADKIHQLVEIASWSNLLEIACYSFNFSFDEEDSEDSDRSSEDEDEVDDRVDEIQMEFGSTETSLVASSDSTSSSNEVRENSLSARNQTPLYDIVSPSDLVPCKELFLTSSSNSGFSPNLPAATELLQFDCSPPLSGTVSPSEFLKNGINPAEDASLLHLEELRWSSFFDGISKALDDAIQRQKCSKKSPECNSESLSINFL</sequence>